<dbReference type="InterPro" id="IPR050853">
    <property type="entry name" value="WD_repeat_DNA-damage-binding"/>
</dbReference>
<dbReference type="Gene3D" id="2.130.10.10">
    <property type="entry name" value="YVTN repeat-like/Quinoprotein amine dehydrogenase"/>
    <property type="match status" value="1"/>
</dbReference>
<dbReference type="EMBL" id="LMYN01000009">
    <property type="protein sequence ID" value="KSA03454.1"/>
    <property type="molecule type" value="Genomic_DNA"/>
</dbReference>
<evidence type="ECO:0000256" key="7">
    <source>
        <dbReference type="SAM" id="MobiDB-lite"/>
    </source>
</evidence>
<dbReference type="InterPro" id="IPR015943">
    <property type="entry name" value="WD40/YVTN_repeat-like_dom_sf"/>
</dbReference>
<keyword evidence="4" id="KW-0677">Repeat</keyword>
<dbReference type="InterPro" id="IPR036322">
    <property type="entry name" value="WD40_repeat_dom_sf"/>
</dbReference>
<dbReference type="Pfam" id="PF00400">
    <property type="entry name" value="WD40"/>
    <property type="match status" value="1"/>
</dbReference>
<dbReference type="SUPFAM" id="SSF50978">
    <property type="entry name" value="WD40 repeat-like"/>
    <property type="match status" value="1"/>
</dbReference>
<keyword evidence="3 5" id="KW-0853">WD repeat</keyword>
<evidence type="ECO:0000256" key="3">
    <source>
        <dbReference type="ARBA" id="ARBA00022574"/>
    </source>
</evidence>
<comment type="function">
    <text evidence="6">DNA-binding protein that binds to both single- and double-stranded DNA. Binds preferentially to UV-damaged DNA. May be involved in DNA-metabolic processes.</text>
</comment>
<feature type="region of interest" description="Disordered" evidence="7">
    <location>
        <begin position="30"/>
        <end position="98"/>
    </location>
</feature>
<proteinExistence type="inferred from homology"/>
<dbReference type="PANTHER" id="PTHR14773">
    <property type="entry name" value="WD REPEAT-CONTAINING PROTEIN 76"/>
    <property type="match status" value="1"/>
</dbReference>
<comment type="similarity">
    <text evidence="1 6">Belongs to the WD repeat DDB2/WDR76 family.</text>
</comment>
<keyword evidence="6" id="KW-0238">DNA-binding</keyword>
<dbReference type="GO" id="GO:0003677">
    <property type="term" value="F:DNA binding"/>
    <property type="evidence" value="ECO:0007669"/>
    <property type="project" value="UniProtKB-UniRule"/>
</dbReference>
<dbReference type="GO" id="GO:0006974">
    <property type="term" value="P:DNA damage response"/>
    <property type="evidence" value="ECO:0007669"/>
    <property type="project" value="UniProtKB-KW"/>
</dbReference>
<dbReference type="GO" id="GO:0005634">
    <property type="term" value="C:nucleus"/>
    <property type="evidence" value="ECO:0007669"/>
    <property type="project" value="TreeGrafter"/>
</dbReference>
<dbReference type="PROSITE" id="PS50294">
    <property type="entry name" value="WD_REPEATS_REGION"/>
    <property type="match status" value="1"/>
</dbReference>
<evidence type="ECO:0000256" key="1">
    <source>
        <dbReference type="ARBA" id="ARBA00005434"/>
    </source>
</evidence>
<protein>
    <recommendedName>
        <fullName evidence="2 6">DNA damage-binding protein CMR1</fullName>
    </recommendedName>
</protein>
<evidence type="ECO:0000256" key="2">
    <source>
        <dbReference type="ARBA" id="ARBA00021132"/>
    </source>
</evidence>
<dbReference type="GO" id="GO:2000001">
    <property type="term" value="P:regulation of DNA damage checkpoint"/>
    <property type="evidence" value="ECO:0007669"/>
    <property type="project" value="TreeGrafter"/>
</dbReference>
<evidence type="ECO:0000256" key="6">
    <source>
        <dbReference type="RuleBase" id="RU365004"/>
    </source>
</evidence>
<feature type="repeat" description="WD" evidence="5">
    <location>
        <begin position="391"/>
        <end position="433"/>
    </location>
</feature>
<dbReference type="OrthoDB" id="9890280at2759"/>
<accession>A0A0V1Q4L1</accession>
<dbReference type="RefSeq" id="XP_015469556.1">
    <property type="nucleotide sequence ID" value="XM_015609600.1"/>
</dbReference>
<feature type="region of interest" description="Disordered" evidence="7">
    <location>
        <begin position="140"/>
        <end position="178"/>
    </location>
</feature>
<dbReference type="SMART" id="SM00320">
    <property type="entry name" value="WD40"/>
    <property type="match status" value="4"/>
</dbReference>
<gene>
    <name evidence="8" type="ORF">AC631_00770</name>
</gene>
<dbReference type="PANTHER" id="PTHR14773:SF0">
    <property type="entry name" value="WD REPEAT-CONTAINING PROTEIN 76"/>
    <property type="match status" value="1"/>
</dbReference>
<dbReference type="PROSITE" id="PS50082">
    <property type="entry name" value="WD_REPEATS_2"/>
    <property type="match status" value="1"/>
</dbReference>
<keyword evidence="9" id="KW-1185">Reference proteome</keyword>
<feature type="region of interest" description="Disordered" evidence="7">
    <location>
        <begin position="1"/>
        <end position="20"/>
    </location>
</feature>
<evidence type="ECO:0000256" key="4">
    <source>
        <dbReference type="ARBA" id="ARBA00022737"/>
    </source>
</evidence>
<feature type="compositionally biased region" description="Basic and acidic residues" evidence="7">
    <location>
        <begin position="168"/>
        <end position="178"/>
    </location>
</feature>
<reference evidence="8 9" key="1">
    <citation type="submission" date="2015-11" db="EMBL/GenBank/DDBJ databases">
        <title>The genome of Debaryomyces fabryi.</title>
        <authorList>
            <person name="Tafer H."/>
            <person name="Lopandic K."/>
        </authorList>
    </citation>
    <scope>NUCLEOTIDE SEQUENCE [LARGE SCALE GENOMIC DNA]</scope>
    <source>
        <strain evidence="8 9">CBS 789</strain>
    </source>
</reference>
<dbReference type="Proteomes" id="UP000054251">
    <property type="component" value="Unassembled WGS sequence"/>
</dbReference>
<name>A0A0V1Q4L1_9ASCO</name>
<comment type="caution">
    <text evidence="8">The sequence shown here is derived from an EMBL/GenBank/DDBJ whole genome shotgun (WGS) entry which is preliminary data.</text>
</comment>
<dbReference type="AlphaFoldDB" id="A0A0V1Q4L1"/>
<evidence type="ECO:0000256" key="5">
    <source>
        <dbReference type="PROSITE-ProRule" id="PRU00221"/>
    </source>
</evidence>
<feature type="compositionally biased region" description="Basic and acidic residues" evidence="7">
    <location>
        <begin position="59"/>
        <end position="68"/>
    </location>
</feature>
<dbReference type="GeneID" id="26837779"/>
<feature type="compositionally biased region" description="Basic and acidic residues" evidence="7">
    <location>
        <begin position="83"/>
        <end position="98"/>
    </location>
</feature>
<evidence type="ECO:0000313" key="9">
    <source>
        <dbReference type="Proteomes" id="UP000054251"/>
    </source>
</evidence>
<dbReference type="InterPro" id="IPR001680">
    <property type="entry name" value="WD40_rpt"/>
</dbReference>
<keyword evidence="6" id="KW-0227">DNA damage</keyword>
<organism evidence="8 9">
    <name type="scientific">Debaryomyces fabryi</name>
    <dbReference type="NCBI Taxonomy" id="58627"/>
    <lineage>
        <taxon>Eukaryota</taxon>
        <taxon>Fungi</taxon>
        <taxon>Dikarya</taxon>
        <taxon>Ascomycota</taxon>
        <taxon>Saccharomycotina</taxon>
        <taxon>Pichiomycetes</taxon>
        <taxon>Debaryomycetaceae</taxon>
        <taxon>Debaryomyces</taxon>
    </lineage>
</organism>
<sequence>MAPLSDFERQRQENIQRNKDLLRKLNLDSATDSISRELPNQKHANGAKKRKTNNATKSIKKEPQEPSRRSRRLAGVTMENTEEYQKMKEEMEEAERKKKEIEKLKLTRLFGNFHLIDLVTDKRLGDMKFEKKVLKMPKDIKEEEEDTKDIKEEEEDTKDIKEEEEDTKDIKEEEEDHLHDEDINIEDDNKVLEILKELGDKFSAGDFYDLIRNSSVDYDNKGLESKRNEFDKLKLYERFDPLDIKITHQRITAINFHPSKTDRVITAGDKVGNLGIWAVDSTEDEDPAITILKPHGRSVARILTPHSNPSKIYSCAYDGSVRELDLNKLESSEVIYLNDPYESQDYPLAVSDINLCQEGNPNILYLTTLGGHFYQHDLRTQFKPIKPNSLLRLHDKKIGSFCINPNLSHQIATASLDRTFRIWDLRSTSKSNGSWSEYESQISPHVYGSYSSRLSVSSVDWNYENRLVCNGYDDTINIFDLSGESLEYPPVTEWSKTYQPGSKNKDEQIPNNLKPYTRIKHNCQTGRWVSILKSRWQASPSDGIQKFVIANMNRGLDIYDQKGQILAHLTDAEKVGAVPAVTALHPIENWCVGGSASGKLYLFE</sequence>
<feature type="compositionally biased region" description="Acidic residues" evidence="7">
    <location>
        <begin position="142"/>
        <end position="167"/>
    </location>
</feature>
<evidence type="ECO:0000313" key="8">
    <source>
        <dbReference type="EMBL" id="KSA03454.1"/>
    </source>
</evidence>